<name>A0ABM9SPM5_YERAL</name>
<proteinExistence type="inferred from homology"/>
<evidence type="ECO:0000313" key="5">
    <source>
        <dbReference type="Proteomes" id="UP000038647"/>
    </source>
</evidence>
<dbReference type="Gene3D" id="3.40.1260.10">
    <property type="entry name" value="DsrEFH-like"/>
    <property type="match status" value="1"/>
</dbReference>
<dbReference type="InterPro" id="IPR027396">
    <property type="entry name" value="DsrEFH-like"/>
</dbReference>
<dbReference type="Pfam" id="PF04077">
    <property type="entry name" value="DsrH"/>
    <property type="match status" value="1"/>
</dbReference>
<keyword evidence="2 3" id="KW-0819">tRNA processing</keyword>
<protein>
    <recommendedName>
        <fullName evidence="3">Protein TusB</fullName>
    </recommendedName>
    <alternativeName>
        <fullName evidence="3">tRNA 2-thiouridine synthesizing protein B</fullName>
    </alternativeName>
</protein>
<dbReference type="RefSeq" id="WP_049603271.1">
    <property type="nucleotide sequence ID" value="NZ_CABHQE010000032.1"/>
</dbReference>
<keyword evidence="5" id="KW-1185">Reference proteome</keyword>
<organism evidence="4 5">
    <name type="scientific">Yersinia aldovae</name>
    <dbReference type="NCBI Taxonomy" id="29483"/>
    <lineage>
        <taxon>Bacteria</taxon>
        <taxon>Pseudomonadati</taxon>
        <taxon>Pseudomonadota</taxon>
        <taxon>Gammaproteobacteria</taxon>
        <taxon>Enterobacterales</taxon>
        <taxon>Yersiniaceae</taxon>
        <taxon>Yersinia</taxon>
    </lineage>
</organism>
<comment type="similarity">
    <text evidence="3">Belongs to the DsrH/TusB family.</text>
</comment>
<comment type="function">
    <text evidence="3">Part of a sulfur-relay system required for 2-thiolation of 5-methylaminomethyl-2-thiouridine (mnm(5)s(2)U) at tRNA wobble positions.</text>
</comment>
<sequence length="95" mass="10538">MLFTVSHSPYHCDLSALLRLATSEDEILFLQDGVIAVLKNSESLNLLLNNPASLFVLENDVIARGLTGQISDSVTLIGYTHFVDLTLKHQQQLAW</sequence>
<dbReference type="PANTHER" id="PTHR37526">
    <property type="entry name" value="PROTEIN TUSB"/>
    <property type="match status" value="1"/>
</dbReference>
<dbReference type="NCBIfam" id="TIGR03011">
    <property type="entry name" value="sulf_tusB_dsrH"/>
    <property type="match status" value="1"/>
</dbReference>
<accession>A0ABM9SPM5</accession>
<gene>
    <name evidence="3 4" type="primary">tusB</name>
    <name evidence="4" type="ORF">ERS137966_00544</name>
</gene>
<evidence type="ECO:0000256" key="1">
    <source>
        <dbReference type="ARBA" id="ARBA00022490"/>
    </source>
</evidence>
<keyword evidence="1 3" id="KW-0963">Cytoplasm</keyword>
<dbReference type="Proteomes" id="UP000038647">
    <property type="component" value="Unassembled WGS sequence"/>
</dbReference>
<comment type="subunit">
    <text evidence="3">Heterohexamer, formed by a dimer of trimers. The hexameric TusBCD complex contains 2 copies each of TusB, TusC and TusD. The TusBCD complex interacts with TusE.</text>
</comment>
<evidence type="ECO:0000313" key="4">
    <source>
        <dbReference type="EMBL" id="CNK54887.1"/>
    </source>
</evidence>
<evidence type="ECO:0000256" key="3">
    <source>
        <dbReference type="HAMAP-Rule" id="MF_01564"/>
    </source>
</evidence>
<comment type="subcellular location">
    <subcellularLocation>
        <location evidence="3">Cytoplasm</location>
    </subcellularLocation>
</comment>
<dbReference type="SUPFAM" id="SSF75169">
    <property type="entry name" value="DsrEFH-like"/>
    <property type="match status" value="1"/>
</dbReference>
<dbReference type="PANTHER" id="PTHR37526:SF1">
    <property type="entry name" value="PROTEIN TUSB"/>
    <property type="match status" value="1"/>
</dbReference>
<evidence type="ECO:0000256" key="2">
    <source>
        <dbReference type="ARBA" id="ARBA00022694"/>
    </source>
</evidence>
<dbReference type="InterPro" id="IPR023526">
    <property type="entry name" value="Sulphur_relay_TusB"/>
</dbReference>
<comment type="caution">
    <text evidence="4">The sequence shown here is derived from an EMBL/GenBank/DDBJ whole genome shotgun (WGS) entry which is preliminary data.</text>
</comment>
<dbReference type="EMBL" id="CQEH01000002">
    <property type="protein sequence ID" value="CNK54887.1"/>
    <property type="molecule type" value="Genomic_DNA"/>
</dbReference>
<dbReference type="InterPro" id="IPR007215">
    <property type="entry name" value="Sulphur_relay_TusB/DsrH"/>
</dbReference>
<dbReference type="NCBIfam" id="NF010035">
    <property type="entry name" value="PRK13510.1"/>
    <property type="match status" value="1"/>
</dbReference>
<dbReference type="HAMAP" id="MF_01564">
    <property type="entry name" value="Thiourid_synth_B"/>
    <property type="match status" value="1"/>
</dbReference>
<reference evidence="4 5" key="1">
    <citation type="submission" date="2015-03" db="EMBL/GenBank/DDBJ databases">
        <authorList>
            <consortium name="Pathogen Informatics"/>
            <person name="Murphy D."/>
        </authorList>
    </citation>
    <scope>NUCLEOTIDE SEQUENCE [LARGE SCALE GENOMIC DNA]</scope>
    <source>
        <strain evidence="4 5">IP08791</strain>
    </source>
</reference>